<dbReference type="InterPro" id="IPR036397">
    <property type="entry name" value="RNaseH_sf"/>
</dbReference>
<feature type="compositionally biased region" description="Polar residues" evidence="6">
    <location>
        <begin position="684"/>
        <end position="713"/>
    </location>
</feature>
<dbReference type="STRING" id="796925.A0A137NWK3"/>
<dbReference type="SMART" id="SM00547">
    <property type="entry name" value="ZnF_RBZ"/>
    <property type="match status" value="4"/>
</dbReference>
<proteinExistence type="predicted"/>
<keyword evidence="4" id="KW-0694">RNA-binding</keyword>
<gene>
    <name evidence="9" type="ORF">CONCODRAFT_80244</name>
</gene>
<reference evidence="9 10" key="1">
    <citation type="journal article" date="2015" name="Genome Biol. Evol.">
        <title>Phylogenomic analyses indicate that early fungi evolved digesting cell walls of algal ancestors of land plants.</title>
        <authorList>
            <person name="Chang Y."/>
            <person name="Wang S."/>
            <person name="Sekimoto S."/>
            <person name="Aerts A.L."/>
            <person name="Choi C."/>
            <person name="Clum A."/>
            <person name="LaButti K.M."/>
            <person name="Lindquist E.A."/>
            <person name="Yee Ngan C."/>
            <person name="Ohm R.A."/>
            <person name="Salamov A.A."/>
            <person name="Grigoriev I.V."/>
            <person name="Spatafora J.W."/>
            <person name="Berbee M.L."/>
        </authorList>
    </citation>
    <scope>NUCLEOTIDE SEQUENCE [LARGE SCALE GENOMIC DNA]</scope>
    <source>
        <strain evidence="9 10">NRRL 28638</strain>
    </source>
</reference>
<evidence type="ECO:0000256" key="3">
    <source>
        <dbReference type="ARBA" id="ARBA00022833"/>
    </source>
</evidence>
<evidence type="ECO:0008006" key="11">
    <source>
        <dbReference type="Google" id="ProtNLM"/>
    </source>
</evidence>
<evidence type="ECO:0000256" key="2">
    <source>
        <dbReference type="ARBA" id="ARBA00022771"/>
    </source>
</evidence>
<feature type="compositionally biased region" description="Basic and acidic residues" evidence="6">
    <location>
        <begin position="540"/>
        <end position="570"/>
    </location>
</feature>
<dbReference type="InterPro" id="IPR000504">
    <property type="entry name" value="RRM_dom"/>
</dbReference>
<evidence type="ECO:0000313" key="9">
    <source>
        <dbReference type="EMBL" id="KXN67215.1"/>
    </source>
</evidence>
<feature type="domain" description="RanBP2-type" evidence="8">
    <location>
        <begin position="729"/>
        <end position="759"/>
    </location>
</feature>
<dbReference type="PROSITE" id="PS50199">
    <property type="entry name" value="ZF_RANBP2_2"/>
    <property type="match status" value="4"/>
</dbReference>
<dbReference type="Proteomes" id="UP000070444">
    <property type="component" value="Unassembled WGS sequence"/>
</dbReference>
<feature type="domain" description="RanBP2-type" evidence="8">
    <location>
        <begin position="398"/>
        <end position="429"/>
    </location>
</feature>
<feature type="compositionally biased region" description="Basic and acidic residues" evidence="6">
    <location>
        <begin position="313"/>
        <end position="325"/>
    </location>
</feature>
<feature type="domain" description="RanBP2-type" evidence="8">
    <location>
        <begin position="343"/>
        <end position="374"/>
    </location>
</feature>
<dbReference type="PROSITE" id="PS01358">
    <property type="entry name" value="ZF_RANBP2_1"/>
    <property type="match status" value="4"/>
</dbReference>
<dbReference type="GO" id="GO:0008270">
    <property type="term" value="F:zinc ion binding"/>
    <property type="evidence" value="ECO:0007669"/>
    <property type="project" value="UniProtKB-KW"/>
</dbReference>
<feature type="compositionally biased region" description="Polar residues" evidence="6">
    <location>
        <begin position="641"/>
        <end position="652"/>
    </location>
</feature>
<dbReference type="InterPro" id="IPR035979">
    <property type="entry name" value="RBD_domain_sf"/>
</dbReference>
<dbReference type="GO" id="GO:0003729">
    <property type="term" value="F:mRNA binding"/>
    <property type="evidence" value="ECO:0007669"/>
    <property type="project" value="TreeGrafter"/>
</dbReference>
<dbReference type="InterPro" id="IPR001876">
    <property type="entry name" value="Znf_RanBP2"/>
</dbReference>
<feature type="domain" description="RRM" evidence="7">
    <location>
        <begin position="224"/>
        <end position="302"/>
    </location>
</feature>
<sequence>MVIKNLILVSDRLVGVDSNYQEGLSGTTSEFCEMAWMLLDRQTLEPVQNRHVFIRPRSANLVELVKRSESDPSEDLSPSMSLQEALNQFETEVFQVFPDLEETCIVTAGTNSFKTKLFAEKLEHGLRLPNFFSSCRYFDVHQEGPYHLEIQSLEDPAQASALTEKTKRVISEVLEEDGSAMERCRKILDYLALIVNETAHPNILFDTIKDRTITYENFIQNESRNVLVSGLPSPVKYSDIEEILQVSDLALDQVMIPKLVSDSMFPGLLLVTMNSHTEALRALNLHGLKFENFRIEVSASSGDYIDSSLRVLESHRSGSPHDRSRSRSPGSPRHSGPPRQPTARGDWICQNSRCRTHNFSFRTTCLGCHDPKPENAEEVPAVVTRVMNNNGSSHQNVRAGDWFCPNRSCNFQNFSNRTTCLKCGEPVKDRAEVPRHSGFRGDNEGKVGYRTNQPIKPGDWICGGCKAHNFAHRDRCFQCGSGVPFSNKNSSAPPPRHGSSHHHSSSHGSGGFNNGSSYPRRDSYQPDMRPGSDMGNSRDYPPRDGPRGYNSRERSSRDYNSRGHGSRDFGGRGFGNREYGNRDFGSRDHGSRDFGGRDLGSRDFGNRDAGSRDFPSRDLDSREFSSRDPPGREFGGRDYNNRGSFRNNSSYGSRPGRAYDSYHPSSGPRDDFGPRRNPGYNRHGGSQFNSRSGGYPDRSSSFNRGGPSFNNRGPSYDQEPREPFQHKVMAGDWICSDETCRYHNFARRNTCGKCGKPNR</sequence>
<keyword evidence="1" id="KW-0479">Metal-binding</keyword>
<keyword evidence="10" id="KW-1185">Reference proteome</keyword>
<keyword evidence="2 5" id="KW-0863">Zinc-finger</keyword>
<dbReference type="Gene3D" id="4.10.1060.10">
    <property type="entry name" value="Zinc finger, RanBP2-type"/>
    <property type="match status" value="4"/>
</dbReference>
<dbReference type="SUPFAM" id="SSF54928">
    <property type="entry name" value="RNA-binding domain, RBD"/>
    <property type="match status" value="1"/>
</dbReference>
<evidence type="ECO:0000259" key="8">
    <source>
        <dbReference type="PROSITE" id="PS50199"/>
    </source>
</evidence>
<dbReference type="PANTHER" id="PTHR23111:SF40">
    <property type="entry name" value="RNA-BINDING PROTEIN INVOLVED IN HETEROCHROMATIN ASSEMBLY-RELATED"/>
    <property type="match status" value="1"/>
</dbReference>
<dbReference type="SUPFAM" id="SSF90209">
    <property type="entry name" value="Ran binding protein zinc finger-like"/>
    <property type="match status" value="4"/>
</dbReference>
<evidence type="ECO:0000256" key="6">
    <source>
        <dbReference type="SAM" id="MobiDB-lite"/>
    </source>
</evidence>
<evidence type="ECO:0000313" key="10">
    <source>
        <dbReference type="Proteomes" id="UP000070444"/>
    </source>
</evidence>
<dbReference type="OrthoDB" id="448399at2759"/>
<feature type="region of interest" description="Disordered" evidence="6">
    <location>
        <begin position="487"/>
        <end position="721"/>
    </location>
</feature>
<dbReference type="PANTHER" id="PTHR23111">
    <property type="entry name" value="ZINC FINGER PROTEIN"/>
    <property type="match status" value="1"/>
</dbReference>
<dbReference type="AlphaFoldDB" id="A0A137NWK3"/>
<protein>
    <recommendedName>
        <fullName evidence="11">RanBP2-type domain-containing protein</fullName>
    </recommendedName>
</protein>
<accession>A0A137NWK3</accession>
<evidence type="ECO:0000259" key="7">
    <source>
        <dbReference type="PROSITE" id="PS50102"/>
    </source>
</evidence>
<feature type="region of interest" description="Disordered" evidence="6">
    <location>
        <begin position="313"/>
        <end position="346"/>
    </location>
</feature>
<feature type="compositionally biased region" description="Basic and acidic residues" evidence="6">
    <location>
        <begin position="579"/>
        <end position="640"/>
    </location>
</feature>
<dbReference type="InterPro" id="IPR012677">
    <property type="entry name" value="Nucleotide-bd_a/b_plait_sf"/>
</dbReference>
<dbReference type="PROSITE" id="PS50102">
    <property type="entry name" value="RRM"/>
    <property type="match status" value="1"/>
</dbReference>
<evidence type="ECO:0000256" key="4">
    <source>
        <dbReference type="PROSITE-ProRule" id="PRU00176"/>
    </source>
</evidence>
<dbReference type="OMA" id="DWKCGEN"/>
<organism evidence="9 10">
    <name type="scientific">Conidiobolus coronatus (strain ATCC 28846 / CBS 209.66 / NRRL 28638)</name>
    <name type="common">Delacroixia coronata</name>
    <dbReference type="NCBI Taxonomy" id="796925"/>
    <lineage>
        <taxon>Eukaryota</taxon>
        <taxon>Fungi</taxon>
        <taxon>Fungi incertae sedis</taxon>
        <taxon>Zoopagomycota</taxon>
        <taxon>Entomophthoromycotina</taxon>
        <taxon>Entomophthoromycetes</taxon>
        <taxon>Entomophthorales</taxon>
        <taxon>Ancylistaceae</taxon>
        <taxon>Conidiobolus</taxon>
    </lineage>
</organism>
<dbReference type="Pfam" id="PF00641">
    <property type="entry name" value="Zn_ribbon_RanBP"/>
    <property type="match status" value="3"/>
</dbReference>
<dbReference type="Gene3D" id="3.30.420.10">
    <property type="entry name" value="Ribonuclease H-like superfamily/Ribonuclease H"/>
    <property type="match status" value="1"/>
</dbReference>
<name>A0A137NWK3_CONC2</name>
<dbReference type="EMBL" id="KQ964651">
    <property type="protein sequence ID" value="KXN67215.1"/>
    <property type="molecule type" value="Genomic_DNA"/>
</dbReference>
<dbReference type="InterPro" id="IPR036443">
    <property type="entry name" value="Znf_RanBP2_sf"/>
</dbReference>
<feature type="domain" description="RanBP2-type" evidence="8">
    <location>
        <begin position="456"/>
        <end position="485"/>
    </location>
</feature>
<evidence type="ECO:0000256" key="5">
    <source>
        <dbReference type="PROSITE-ProRule" id="PRU00322"/>
    </source>
</evidence>
<dbReference type="Gene3D" id="3.30.70.330">
    <property type="match status" value="1"/>
</dbReference>
<keyword evidence="3" id="KW-0862">Zinc</keyword>
<evidence type="ECO:0000256" key="1">
    <source>
        <dbReference type="ARBA" id="ARBA00022723"/>
    </source>
</evidence>